<protein>
    <submittedName>
        <fullName evidence="2">Uncharacterized protein</fullName>
    </submittedName>
</protein>
<proteinExistence type="predicted"/>
<accession>A0AAV9IJI1</accession>
<name>A0AAV9IJI1_9RHOD</name>
<feature type="compositionally biased region" description="Basic and acidic residues" evidence="1">
    <location>
        <begin position="145"/>
        <end position="158"/>
    </location>
</feature>
<reference evidence="2 3" key="1">
    <citation type="submission" date="2022-07" db="EMBL/GenBank/DDBJ databases">
        <title>Genome-wide signatures of adaptation to extreme environments.</title>
        <authorList>
            <person name="Cho C.H."/>
            <person name="Yoon H.S."/>
        </authorList>
    </citation>
    <scope>NUCLEOTIDE SEQUENCE [LARGE SCALE GENOMIC DNA]</scope>
    <source>
        <strain evidence="2 3">108.79 E11</strain>
    </source>
</reference>
<evidence type="ECO:0000313" key="3">
    <source>
        <dbReference type="Proteomes" id="UP001300502"/>
    </source>
</evidence>
<gene>
    <name evidence="2" type="ORF">GAYE_SCF39G5345</name>
</gene>
<organism evidence="2 3">
    <name type="scientific">Galdieria yellowstonensis</name>
    <dbReference type="NCBI Taxonomy" id="3028027"/>
    <lineage>
        <taxon>Eukaryota</taxon>
        <taxon>Rhodophyta</taxon>
        <taxon>Bangiophyceae</taxon>
        <taxon>Galdieriales</taxon>
        <taxon>Galdieriaceae</taxon>
        <taxon>Galdieria</taxon>
    </lineage>
</organism>
<dbReference type="AlphaFoldDB" id="A0AAV9IJI1"/>
<dbReference type="EMBL" id="JANCYU010000051">
    <property type="protein sequence ID" value="KAK4527423.1"/>
    <property type="molecule type" value="Genomic_DNA"/>
</dbReference>
<feature type="region of interest" description="Disordered" evidence="1">
    <location>
        <begin position="1"/>
        <end position="112"/>
    </location>
</feature>
<keyword evidence="3" id="KW-1185">Reference proteome</keyword>
<evidence type="ECO:0000313" key="2">
    <source>
        <dbReference type="EMBL" id="KAK4527423.1"/>
    </source>
</evidence>
<sequence length="158" mass="17852">MHLSPAKRIMETTTPSKLGTPSRIRVFHSESNYMPSSPKLHTPQRIPSASKPCEERTEMEHSHGSKVTLSAVKASPRQKKQLGSDTILSPVRYSTRLQQKREGSVATPDSNKVKQYLEQSGYTYAPNKFVQEGFHLESSKTNNIENKKEEILETSKPR</sequence>
<dbReference type="Proteomes" id="UP001300502">
    <property type="component" value="Unassembled WGS sequence"/>
</dbReference>
<evidence type="ECO:0000256" key="1">
    <source>
        <dbReference type="SAM" id="MobiDB-lite"/>
    </source>
</evidence>
<feature type="compositionally biased region" description="Basic and acidic residues" evidence="1">
    <location>
        <begin position="52"/>
        <end position="63"/>
    </location>
</feature>
<comment type="caution">
    <text evidence="2">The sequence shown here is derived from an EMBL/GenBank/DDBJ whole genome shotgun (WGS) entry which is preliminary data.</text>
</comment>
<feature type="region of interest" description="Disordered" evidence="1">
    <location>
        <begin position="138"/>
        <end position="158"/>
    </location>
</feature>